<name>A0AAD6A5W3_9TELE</name>
<evidence type="ECO:0000256" key="5">
    <source>
        <dbReference type="SAM" id="MobiDB-lite"/>
    </source>
</evidence>
<organism evidence="7 8">
    <name type="scientific">Pogonophryne albipinna</name>
    <dbReference type="NCBI Taxonomy" id="1090488"/>
    <lineage>
        <taxon>Eukaryota</taxon>
        <taxon>Metazoa</taxon>
        <taxon>Chordata</taxon>
        <taxon>Craniata</taxon>
        <taxon>Vertebrata</taxon>
        <taxon>Euteleostomi</taxon>
        <taxon>Actinopterygii</taxon>
        <taxon>Neopterygii</taxon>
        <taxon>Teleostei</taxon>
        <taxon>Neoteleostei</taxon>
        <taxon>Acanthomorphata</taxon>
        <taxon>Eupercaria</taxon>
        <taxon>Perciformes</taxon>
        <taxon>Notothenioidei</taxon>
        <taxon>Pogonophryne</taxon>
    </lineage>
</organism>
<dbReference type="InterPro" id="IPR039754">
    <property type="entry name" value="Esf1"/>
</dbReference>
<evidence type="ECO:0000256" key="2">
    <source>
        <dbReference type="ARBA" id="ARBA00023721"/>
    </source>
</evidence>
<reference evidence="7" key="1">
    <citation type="submission" date="2022-11" db="EMBL/GenBank/DDBJ databases">
        <title>Chromosome-level genome of Pogonophryne albipinna.</title>
        <authorList>
            <person name="Jo E."/>
        </authorList>
    </citation>
    <scope>NUCLEOTIDE SEQUENCE</scope>
    <source>
        <strain evidence="7">SGF0006</strain>
        <tissue evidence="7">Muscle</tissue>
    </source>
</reference>
<dbReference type="PANTHER" id="PTHR12202:SF0">
    <property type="entry name" value="ESF1 HOMOLOG"/>
    <property type="match status" value="1"/>
</dbReference>
<dbReference type="GO" id="GO:0003847">
    <property type="term" value="F:1-alkyl-2-acetylglycerophosphocholine esterase activity"/>
    <property type="evidence" value="ECO:0007669"/>
    <property type="project" value="UniProtKB-EC"/>
</dbReference>
<keyword evidence="8" id="KW-1185">Reference proteome</keyword>
<evidence type="ECO:0000256" key="1">
    <source>
        <dbReference type="ARBA" id="ARBA00013201"/>
    </source>
</evidence>
<accession>A0AAD6A5W3</accession>
<proteinExistence type="predicted"/>
<feature type="compositionally biased region" description="Acidic residues" evidence="5">
    <location>
        <begin position="74"/>
        <end position="84"/>
    </location>
</feature>
<comment type="catalytic activity">
    <reaction evidence="3">
        <text>1-O-hexadecyl-2-acetyl-sn-glycero-3-phosphate + H2O = 1-O-hexadecyl-sn-glycero-3-phosphate + acetate + H(+)</text>
        <dbReference type="Rhea" id="RHEA:41704"/>
        <dbReference type="ChEBI" id="CHEBI:15377"/>
        <dbReference type="ChEBI" id="CHEBI:15378"/>
        <dbReference type="ChEBI" id="CHEBI:30089"/>
        <dbReference type="ChEBI" id="CHEBI:77580"/>
        <dbReference type="ChEBI" id="CHEBI:78385"/>
    </reaction>
    <physiologicalReaction direction="left-to-right" evidence="3">
        <dbReference type="Rhea" id="RHEA:41705"/>
    </physiologicalReaction>
</comment>
<dbReference type="GO" id="GO:0003723">
    <property type="term" value="F:RNA binding"/>
    <property type="evidence" value="ECO:0007669"/>
    <property type="project" value="TreeGrafter"/>
</dbReference>
<sequence>MSSNKKGGDERFPRVQKDLRFWEMPEREIKIDERFQSMFHDKSFTEKYTVDKRGRPINQTSTEDLKRFSNVSSSEDEDDDDEEEGVKSKKVAERKKKEVKEKLVKVEKEVKEKLVKVEIEVKEKLVKVEIEVKVEKEVKENKDVKAKGPPPERRVRVIEEDELVRHTAEEKTFAVRKGLPVYLLTASMCRGVEEQIPHLTAAYVHPGTFLRRSLEQHAWKFDRVTGEALVVVHIGTDDVASGLAPAAIVGQMEALIDRIQHGHAEPLYVAVCSILPRPVDNQRTMGTVRDTNRRFHKLCRRKRDTIHLPTGKLFLNHRQIIKNYFTGDGLHLNVEGKKVLFNYLKKFLWHFCKHS</sequence>
<evidence type="ECO:0000256" key="3">
    <source>
        <dbReference type="ARBA" id="ARBA00035804"/>
    </source>
</evidence>
<evidence type="ECO:0000313" key="7">
    <source>
        <dbReference type="EMBL" id="KAJ4918933.1"/>
    </source>
</evidence>
<dbReference type="InterPro" id="IPR013830">
    <property type="entry name" value="SGNH_hydro"/>
</dbReference>
<dbReference type="Gene3D" id="3.40.50.1110">
    <property type="entry name" value="SGNH hydrolase"/>
    <property type="match status" value="1"/>
</dbReference>
<dbReference type="InterPro" id="IPR036514">
    <property type="entry name" value="SGNH_hydro_sf"/>
</dbReference>
<dbReference type="EMBL" id="JAPTMU010000372">
    <property type="protein sequence ID" value="KAJ4918933.1"/>
    <property type="molecule type" value="Genomic_DNA"/>
</dbReference>
<feature type="region of interest" description="Disordered" evidence="5">
    <location>
        <begin position="50"/>
        <end position="91"/>
    </location>
</feature>
<dbReference type="AlphaFoldDB" id="A0AAD6A5W3"/>
<dbReference type="GO" id="GO:0006364">
    <property type="term" value="P:rRNA processing"/>
    <property type="evidence" value="ECO:0007669"/>
    <property type="project" value="InterPro"/>
</dbReference>
<dbReference type="SUPFAM" id="SSF52266">
    <property type="entry name" value="SGNH hydrolase"/>
    <property type="match status" value="1"/>
</dbReference>
<dbReference type="Pfam" id="PF13472">
    <property type="entry name" value="Lipase_GDSL_2"/>
    <property type="match status" value="1"/>
</dbReference>
<gene>
    <name evidence="7" type="ORF">JOQ06_022085</name>
</gene>
<comment type="catalytic activity">
    <reaction evidence="4">
        <text>a 1-O-alkyl-2-acetyl-sn-glycero-3-phosphocholine + H2O = a 1-O-alkyl-sn-glycero-3-phosphocholine + acetate + H(+)</text>
        <dbReference type="Rhea" id="RHEA:17777"/>
        <dbReference type="ChEBI" id="CHEBI:15377"/>
        <dbReference type="ChEBI" id="CHEBI:15378"/>
        <dbReference type="ChEBI" id="CHEBI:30089"/>
        <dbReference type="ChEBI" id="CHEBI:30909"/>
        <dbReference type="ChEBI" id="CHEBI:36707"/>
        <dbReference type="EC" id="3.1.1.47"/>
    </reaction>
    <physiologicalReaction direction="left-to-right" evidence="4">
        <dbReference type="Rhea" id="RHEA:17778"/>
    </physiologicalReaction>
</comment>
<dbReference type="Proteomes" id="UP001219934">
    <property type="component" value="Unassembled WGS sequence"/>
</dbReference>
<feature type="domain" description="SGNH hydrolase-type esterase" evidence="6">
    <location>
        <begin position="217"/>
        <end position="338"/>
    </location>
</feature>
<protein>
    <recommendedName>
        <fullName evidence="1">1-alkyl-2-acetylglycerophosphocholine esterase</fullName>
        <ecNumber evidence="1">3.1.1.47</ecNumber>
    </recommendedName>
</protein>
<comment type="catalytic activity">
    <reaction evidence="2">
        <text>1-O-hexadecyl-2-acetyl-sn-glycero-3-phosphocholine + H2O = 1-O-hexadecyl-sn-glycero-3-phosphocholine + acetate + H(+)</text>
        <dbReference type="Rhea" id="RHEA:40479"/>
        <dbReference type="ChEBI" id="CHEBI:15377"/>
        <dbReference type="ChEBI" id="CHEBI:15378"/>
        <dbReference type="ChEBI" id="CHEBI:30089"/>
        <dbReference type="ChEBI" id="CHEBI:44811"/>
        <dbReference type="ChEBI" id="CHEBI:64496"/>
    </reaction>
    <physiologicalReaction direction="left-to-right" evidence="2">
        <dbReference type="Rhea" id="RHEA:40480"/>
    </physiologicalReaction>
</comment>
<comment type="caution">
    <text evidence="7">The sequence shown here is derived from an EMBL/GenBank/DDBJ whole genome shotgun (WGS) entry which is preliminary data.</text>
</comment>
<dbReference type="EC" id="3.1.1.47" evidence="1"/>
<dbReference type="PANTHER" id="PTHR12202">
    <property type="entry name" value="ESF1 HOMOLOG"/>
    <property type="match status" value="1"/>
</dbReference>
<evidence type="ECO:0000313" key="8">
    <source>
        <dbReference type="Proteomes" id="UP001219934"/>
    </source>
</evidence>
<evidence type="ECO:0000259" key="6">
    <source>
        <dbReference type="Pfam" id="PF13472"/>
    </source>
</evidence>
<evidence type="ECO:0000256" key="4">
    <source>
        <dbReference type="ARBA" id="ARBA00048078"/>
    </source>
</evidence>